<keyword evidence="17" id="KW-1185">Reference proteome</keyword>
<dbReference type="Proteomes" id="UP000257045">
    <property type="component" value="Unassembled WGS sequence"/>
</dbReference>
<protein>
    <recommendedName>
        <fullName evidence="3 13">Beta-ketoacyl-[acyl-carrier-protein] synthase III</fullName>
        <shortName evidence="13">Beta-ketoacyl-ACP synthase III</shortName>
        <shortName evidence="13">KAS III</shortName>
        <ecNumber evidence="3 13">2.3.1.180</ecNumber>
    </recommendedName>
    <alternativeName>
        <fullName evidence="13">3-oxoacyl-[acyl-carrier-protein] synthase 3</fullName>
    </alternativeName>
    <alternativeName>
        <fullName evidence="13">3-oxoacyl-[acyl-carrier-protein] synthase III</fullName>
    </alternativeName>
</protein>
<organism evidence="16 17">
    <name type="scientific">Helicobacter brantae</name>
    <dbReference type="NCBI Taxonomy" id="375927"/>
    <lineage>
        <taxon>Bacteria</taxon>
        <taxon>Pseudomonadati</taxon>
        <taxon>Campylobacterota</taxon>
        <taxon>Epsilonproteobacteria</taxon>
        <taxon>Campylobacterales</taxon>
        <taxon>Helicobacteraceae</taxon>
        <taxon>Helicobacter</taxon>
    </lineage>
</organism>
<dbReference type="PANTHER" id="PTHR34069:SF2">
    <property type="entry name" value="BETA-KETOACYL-[ACYL-CARRIER-PROTEIN] SYNTHASE III"/>
    <property type="match status" value="1"/>
</dbReference>
<comment type="function">
    <text evidence="13">Catalyzes the condensation reaction of fatty acid synthesis by the addition to an acyl acceptor of two carbons from malonyl-ACP. Catalyzes the first condensation reaction which initiates fatty acid synthesis and may therefore play a role in governing the total rate of fatty acid production. Possesses both acetoacetyl-ACP synthase and acetyl transacylase activities. Its substrate specificity determines the biosynthesis of branched-chain and/or straight-chain of fatty acids.</text>
</comment>
<sequence length="333" mass="35613">MKYASLKSIASYVPSRCVSNFDLEKMVDTSDEWITKRTGIKTRYFAESSEATSDLATKAGQEAIRRAGLKPSDIDMVIVATLSPDYIGMPSTACITSYNLGIENVPAFDITTACTGYIYLLSMAKAFIQTGEYQNILIIGAEKISSLLDFSDRTTCVLFGDGAGASVVSATENEGEAIVDVHISANGKYSDFLITPACGSKIPASAEALANHLQFIKMKGNETFKLAVKTLASDVEHILQKNSIAPSEVKYFIPHQANLRIISAVGEMLDFSSDQVVVTVDKYGNTSAASIPMAINSVYESGKLAKGDLLLLDAFGGGLTWGSALLRFGGDSL</sequence>
<dbReference type="GO" id="GO:0006633">
    <property type="term" value="P:fatty acid biosynthetic process"/>
    <property type="evidence" value="ECO:0007669"/>
    <property type="project" value="UniProtKB-UniRule"/>
</dbReference>
<evidence type="ECO:0000313" key="17">
    <source>
        <dbReference type="Proteomes" id="UP000257045"/>
    </source>
</evidence>
<evidence type="ECO:0000259" key="14">
    <source>
        <dbReference type="Pfam" id="PF08541"/>
    </source>
</evidence>
<evidence type="ECO:0000256" key="8">
    <source>
        <dbReference type="ARBA" id="ARBA00023098"/>
    </source>
</evidence>
<dbReference type="EMBL" id="NXLV01000021">
    <property type="protein sequence ID" value="RDU68878.1"/>
    <property type="molecule type" value="Genomic_DNA"/>
</dbReference>
<dbReference type="HAMAP" id="MF_01815">
    <property type="entry name" value="FabH"/>
    <property type="match status" value="1"/>
</dbReference>
<dbReference type="UniPathway" id="UPA00094"/>
<evidence type="ECO:0000256" key="9">
    <source>
        <dbReference type="ARBA" id="ARBA00023160"/>
    </source>
</evidence>
<dbReference type="GO" id="GO:0044550">
    <property type="term" value="P:secondary metabolite biosynthetic process"/>
    <property type="evidence" value="ECO:0007669"/>
    <property type="project" value="TreeGrafter"/>
</dbReference>
<keyword evidence="8 13" id="KW-0443">Lipid metabolism</keyword>
<dbReference type="InterPro" id="IPR013747">
    <property type="entry name" value="ACP_syn_III_C"/>
</dbReference>
<feature type="domain" description="Beta-ketoacyl-[acyl-carrier-protein] synthase III C-terminal" evidence="14">
    <location>
        <begin position="239"/>
        <end position="327"/>
    </location>
</feature>
<dbReference type="Gene3D" id="3.40.47.10">
    <property type="match status" value="1"/>
</dbReference>
<feature type="active site" evidence="13">
    <location>
        <position position="255"/>
    </location>
</feature>
<keyword evidence="11 13" id="KW-0012">Acyltransferase</keyword>
<dbReference type="RefSeq" id="WP_115570160.1">
    <property type="nucleotide sequence ID" value="NZ_NXLV01000021.1"/>
</dbReference>
<comment type="pathway">
    <text evidence="1 13">Lipid metabolism; fatty acid biosynthesis.</text>
</comment>
<reference evidence="16 17" key="1">
    <citation type="submission" date="2018-04" db="EMBL/GenBank/DDBJ databases">
        <title>Novel Campyloabacter and Helicobacter Species and Strains.</title>
        <authorList>
            <person name="Mannion A.J."/>
            <person name="Shen Z."/>
            <person name="Fox J.G."/>
        </authorList>
    </citation>
    <scope>NUCLEOTIDE SEQUENCE [LARGE SCALE GENOMIC DNA]</scope>
    <source>
        <strain evidence="16 17">MIT 04-9366</strain>
    </source>
</reference>
<accession>A0A3D8IUC4</accession>
<keyword evidence="4 13" id="KW-0963">Cytoplasm</keyword>
<evidence type="ECO:0000256" key="10">
    <source>
        <dbReference type="ARBA" id="ARBA00023268"/>
    </source>
</evidence>
<dbReference type="FunFam" id="3.40.47.10:FF:000004">
    <property type="entry name" value="3-oxoacyl-[acyl-carrier-protein] synthase 3"/>
    <property type="match status" value="1"/>
</dbReference>
<evidence type="ECO:0000256" key="4">
    <source>
        <dbReference type="ARBA" id="ARBA00022490"/>
    </source>
</evidence>
<evidence type="ECO:0000256" key="7">
    <source>
        <dbReference type="ARBA" id="ARBA00022832"/>
    </source>
</evidence>
<dbReference type="NCBIfam" id="NF006829">
    <property type="entry name" value="PRK09352.1"/>
    <property type="match status" value="1"/>
</dbReference>
<evidence type="ECO:0000256" key="6">
    <source>
        <dbReference type="ARBA" id="ARBA00022679"/>
    </source>
</evidence>
<evidence type="ECO:0000256" key="5">
    <source>
        <dbReference type="ARBA" id="ARBA00022516"/>
    </source>
</evidence>
<comment type="caution">
    <text evidence="16">The sequence shown here is derived from an EMBL/GenBank/DDBJ whole genome shotgun (WGS) entry which is preliminary data.</text>
</comment>
<comment type="subunit">
    <text evidence="13">Homodimer.</text>
</comment>
<keyword evidence="6 13" id="KW-0808">Transferase</keyword>
<evidence type="ECO:0000256" key="11">
    <source>
        <dbReference type="ARBA" id="ARBA00023315"/>
    </source>
</evidence>
<evidence type="ECO:0000256" key="2">
    <source>
        <dbReference type="ARBA" id="ARBA00008642"/>
    </source>
</evidence>
<dbReference type="InterPro" id="IPR013751">
    <property type="entry name" value="ACP_syn_III_N"/>
</dbReference>
<name>A0A3D8IUC4_9HELI</name>
<dbReference type="GO" id="GO:0033818">
    <property type="term" value="F:beta-ketoacyl-acyl-carrier-protein synthase III activity"/>
    <property type="evidence" value="ECO:0007669"/>
    <property type="project" value="UniProtKB-UniRule"/>
</dbReference>
<evidence type="ECO:0000313" key="16">
    <source>
        <dbReference type="EMBL" id="RDU68878.1"/>
    </source>
</evidence>
<dbReference type="SUPFAM" id="SSF53901">
    <property type="entry name" value="Thiolase-like"/>
    <property type="match status" value="1"/>
</dbReference>
<feature type="region of interest" description="ACP-binding" evidence="13">
    <location>
        <begin position="256"/>
        <end position="260"/>
    </location>
</feature>
<comment type="subcellular location">
    <subcellularLocation>
        <location evidence="13">Cytoplasm</location>
    </subcellularLocation>
</comment>
<dbReference type="OrthoDB" id="9815506at2"/>
<keyword evidence="10 13" id="KW-0511">Multifunctional enzyme</keyword>
<comment type="domain">
    <text evidence="13">The last Arg residue of the ACP-binding site is essential for the weak association between ACP/AcpP and FabH.</text>
</comment>
<proteinExistence type="inferred from homology"/>
<dbReference type="GO" id="GO:0005737">
    <property type="term" value="C:cytoplasm"/>
    <property type="evidence" value="ECO:0007669"/>
    <property type="project" value="UniProtKB-SubCell"/>
</dbReference>
<feature type="active site" evidence="13">
    <location>
        <position position="285"/>
    </location>
</feature>
<dbReference type="AlphaFoldDB" id="A0A3D8IUC4"/>
<dbReference type="InterPro" id="IPR016039">
    <property type="entry name" value="Thiolase-like"/>
</dbReference>
<dbReference type="NCBIfam" id="TIGR00747">
    <property type="entry name" value="fabH"/>
    <property type="match status" value="1"/>
</dbReference>
<comment type="similarity">
    <text evidence="2 13">Belongs to the thiolase-like superfamily. FabH family.</text>
</comment>
<comment type="catalytic activity">
    <reaction evidence="12">
        <text>malonyl-[ACP] + acetyl-CoA + H(+) = 3-oxobutanoyl-[ACP] + CO2 + CoA</text>
        <dbReference type="Rhea" id="RHEA:12080"/>
        <dbReference type="Rhea" id="RHEA-COMP:9623"/>
        <dbReference type="Rhea" id="RHEA-COMP:9625"/>
        <dbReference type="ChEBI" id="CHEBI:15378"/>
        <dbReference type="ChEBI" id="CHEBI:16526"/>
        <dbReference type="ChEBI" id="CHEBI:57287"/>
        <dbReference type="ChEBI" id="CHEBI:57288"/>
        <dbReference type="ChEBI" id="CHEBI:78449"/>
        <dbReference type="ChEBI" id="CHEBI:78450"/>
        <dbReference type="EC" id="2.3.1.180"/>
    </reaction>
    <physiologicalReaction direction="left-to-right" evidence="12">
        <dbReference type="Rhea" id="RHEA:12081"/>
    </physiologicalReaction>
</comment>
<evidence type="ECO:0000259" key="15">
    <source>
        <dbReference type="Pfam" id="PF08545"/>
    </source>
</evidence>
<feature type="active site" evidence="13">
    <location>
        <position position="114"/>
    </location>
</feature>
<dbReference type="InterPro" id="IPR004655">
    <property type="entry name" value="FabH"/>
</dbReference>
<feature type="domain" description="Beta-ketoacyl-[acyl-carrier-protein] synthase III N-terminal" evidence="15">
    <location>
        <begin position="108"/>
        <end position="187"/>
    </location>
</feature>
<dbReference type="Pfam" id="PF08541">
    <property type="entry name" value="ACP_syn_III_C"/>
    <property type="match status" value="1"/>
</dbReference>
<keyword evidence="9 13" id="KW-0275">Fatty acid biosynthesis</keyword>
<dbReference type="PANTHER" id="PTHR34069">
    <property type="entry name" value="3-OXOACYL-[ACYL-CARRIER-PROTEIN] SYNTHASE 3"/>
    <property type="match status" value="1"/>
</dbReference>
<evidence type="ECO:0000256" key="12">
    <source>
        <dbReference type="ARBA" id="ARBA00051096"/>
    </source>
</evidence>
<dbReference type="EC" id="2.3.1.180" evidence="3 13"/>
<evidence type="ECO:0000256" key="1">
    <source>
        <dbReference type="ARBA" id="ARBA00005194"/>
    </source>
</evidence>
<gene>
    <name evidence="13" type="primary">fabH</name>
    <name evidence="16" type="ORF">CQA58_07845</name>
</gene>
<evidence type="ECO:0000256" key="3">
    <source>
        <dbReference type="ARBA" id="ARBA00012333"/>
    </source>
</evidence>
<dbReference type="CDD" id="cd00830">
    <property type="entry name" value="KAS_III"/>
    <property type="match status" value="1"/>
</dbReference>
<dbReference type="Pfam" id="PF08545">
    <property type="entry name" value="ACP_syn_III"/>
    <property type="match status" value="1"/>
</dbReference>
<evidence type="ECO:0000256" key="13">
    <source>
        <dbReference type="HAMAP-Rule" id="MF_01815"/>
    </source>
</evidence>
<keyword evidence="5 13" id="KW-0444">Lipid biosynthesis</keyword>
<keyword evidence="7 13" id="KW-0276">Fatty acid metabolism</keyword>
<dbReference type="GO" id="GO:0004315">
    <property type="term" value="F:3-oxoacyl-[acyl-carrier-protein] synthase activity"/>
    <property type="evidence" value="ECO:0007669"/>
    <property type="project" value="InterPro"/>
</dbReference>